<gene>
    <name evidence="3" type="ORF">GWI33_010757</name>
</gene>
<reference evidence="3" key="1">
    <citation type="submission" date="2020-08" db="EMBL/GenBank/DDBJ databases">
        <title>Genome sequencing and assembly of the red palm weevil Rhynchophorus ferrugineus.</title>
        <authorList>
            <person name="Dias G.B."/>
            <person name="Bergman C.M."/>
            <person name="Manee M."/>
        </authorList>
    </citation>
    <scope>NUCLEOTIDE SEQUENCE</scope>
    <source>
        <strain evidence="3">AA-2017</strain>
        <tissue evidence="3">Whole larva</tissue>
    </source>
</reference>
<comment type="caution">
    <text evidence="3">The sequence shown here is derived from an EMBL/GenBank/DDBJ whole genome shotgun (WGS) entry which is preliminary data.</text>
</comment>
<organism evidence="3 4">
    <name type="scientific">Rhynchophorus ferrugineus</name>
    <name type="common">Red palm weevil</name>
    <name type="synonym">Curculio ferrugineus</name>
    <dbReference type="NCBI Taxonomy" id="354439"/>
    <lineage>
        <taxon>Eukaryota</taxon>
        <taxon>Metazoa</taxon>
        <taxon>Ecdysozoa</taxon>
        <taxon>Arthropoda</taxon>
        <taxon>Hexapoda</taxon>
        <taxon>Insecta</taxon>
        <taxon>Pterygota</taxon>
        <taxon>Neoptera</taxon>
        <taxon>Endopterygota</taxon>
        <taxon>Coleoptera</taxon>
        <taxon>Polyphaga</taxon>
        <taxon>Cucujiformia</taxon>
        <taxon>Curculionidae</taxon>
        <taxon>Dryophthorinae</taxon>
        <taxon>Rhynchophorus</taxon>
    </lineage>
</organism>
<sequence>MATRTYLDKPSLWTVIITAILIVFILVTGILVWIFTKEIVSRIILIILICVECILGISVLTYLEIRRKKVQKENTKLSSVTKSDYKYNQVKPSAPTYPTVDYTNRSTLQA</sequence>
<evidence type="ECO:0000313" key="4">
    <source>
        <dbReference type="Proteomes" id="UP000625711"/>
    </source>
</evidence>
<feature type="transmembrane region" description="Helical" evidence="2">
    <location>
        <begin position="42"/>
        <end position="63"/>
    </location>
</feature>
<accession>A0A834MJC5</accession>
<keyword evidence="2" id="KW-0812">Transmembrane</keyword>
<name>A0A834MJC5_RHYFE</name>
<feature type="transmembrane region" description="Helical" evidence="2">
    <location>
        <begin position="12"/>
        <end position="36"/>
    </location>
</feature>
<dbReference type="EMBL" id="JAACXV010000056">
    <property type="protein sequence ID" value="KAF7285356.1"/>
    <property type="molecule type" value="Genomic_DNA"/>
</dbReference>
<dbReference type="Proteomes" id="UP000625711">
    <property type="component" value="Unassembled WGS sequence"/>
</dbReference>
<protein>
    <submittedName>
        <fullName evidence="3">Uncharacterized protein</fullName>
    </submittedName>
</protein>
<feature type="compositionally biased region" description="Polar residues" evidence="1">
    <location>
        <begin position="101"/>
        <end position="110"/>
    </location>
</feature>
<keyword evidence="4" id="KW-1185">Reference proteome</keyword>
<evidence type="ECO:0000256" key="2">
    <source>
        <dbReference type="SAM" id="Phobius"/>
    </source>
</evidence>
<proteinExistence type="predicted"/>
<evidence type="ECO:0000256" key="1">
    <source>
        <dbReference type="SAM" id="MobiDB-lite"/>
    </source>
</evidence>
<dbReference type="AlphaFoldDB" id="A0A834MJC5"/>
<keyword evidence="2" id="KW-1133">Transmembrane helix</keyword>
<evidence type="ECO:0000313" key="3">
    <source>
        <dbReference type="EMBL" id="KAF7285356.1"/>
    </source>
</evidence>
<keyword evidence="2" id="KW-0472">Membrane</keyword>
<feature type="region of interest" description="Disordered" evidence="1">
    <location>
        <begin position="91"/>
        <end position="110"/>
    </location>
</feature>